<dbReference type="SUPFAM" id="SSF47413">
    <property type="entry name" value="lambda repressor-like DNA-binding domains"/>
    <property type="match status" value="1"/>
</dbReference>
<sequence length="66" mass="7394">MRGVLMMNFYQFMKKARGDMSLWELSKRTGITVQQLSNYEKGKSAATIEKAAAICRALNVTFTIGS</sequence>
<dbReference type="AlphaFoldDB" id="A0A414NZR8"/>
<dbReference type="Gene3D" id="1.10.260.40">
    <property type="entry name" value="lambda repressor-like DNA-binding domains"/>
    <property type="match status" value="1"/>
</dbReference>
<dbReference type="Proteomes" id="UP000283442">
    <property type="component" value="Unassembled WGS sequence"/>
</dbReference>
<gene>
    <name evidence="2" type="ORF">DW674_00905</name>
</gene>
<protein>
    <submittedName>
        <fullName evidence="2">XRE family transcriptional regulator</fullName>
    </submittedName>
</protein>
<organism evidence="2 3">
    <name type="scientific">Mitsuokella multacida</name>
    <dbReference type="NCBI Taxonomy" id="52226"/>
    <lineage>
        <taxon>Bacteria</taxon>
        <taxon>Bacillati</taxon>
        <taxon>Bacillota</taxon>
        <taxon>Negativicutes</taxon>
        <taxon>Selenomonadales</taxon>
        <taxon>Selenomonadaceae</taxon>
        <taxon>Mitsuokella</taxon>
    </lineage>
</organism>
<dbReference type="SMART" id="SM00530">
    <property type="entry name" value="HTH_XRE"/>
    <property type="match status" value="1"/>
</dbReference>
<dbReference type="GO" id="GO:0003677">
    <property type="term" value="F:DNA binding"/>
    <property type="evidence" value="ECO:0007669"/>
    <property type="project" value="InterPro"/>
</dbReference>
<dbReference type="InterPro" id="IPR001387">
    <property type="entry name" value="Cro/C1-type_HTH"/>
</dbReference>
<evidence type="ECO:0000313" key="3">
    <source>
        <dbReference type="Proteomes" id="UP000283442"/>
    </source>
</evidence>
<proteinExistence type="predicted"/>
<comment type="caution">
    <text evidence="2">The sequence shown here is derived from an EMBL/GenBank/DDBJ whole genome shotgun (WGS) entry which is preliminary data.</text>
</comment>
<reference evidence="2 3" key="1">
    <citation type="submission" date="2018-08" db="EMBL/GenBank/DDBJ databases">
        <title>A genome reference for cultivated species of the human gut microbiota.</title>
        <authorList>
            <person name="Zou Y."/>
            <person name="Xue W."/>
            <person name="Luo G."/>
        </authorList>
    </citation>
    <scope>NUCLEOTIDE SEQUENCE [LARGE SCALE GENOMIC DNA]</scope>
    <source>
        <strain evidence="2 3">AM25-21AC</strain>
    </source>
</reference>
<dbReference type="InterPro" id="IPR010982">
    <property type="entry name" value="Lambda_DNA-bd_dom_sf"/>
</dbReference>
<dbReference type="OrthoDB" id="1669592at2"/>
<name>A0A414NZR8_9FIRM</name>
<dbReference type="CDD" id="cd00093">
    <property type="entry name" value="HTH_XRE"/>
    <property type="match status" value="1"/>
</dbReference>
<evidence type="ECO:0000313" key="2">
    <source>
        <dbReference type="EMBL" id="RHF53453.1"/>
    </source>
</evidence>
<accession>A0A414NZR8</accession>
<dbReference type="EMBL" id="QRHE01000001">
    <property type="protein sequence ID" value="RHF53453.1"/>
    <property type="molecule type" value="Genomic_DNA"/>
</dbReference>
<feature type="domain" description="HTH cro/C1-type" evidence="1">
    <location>
        <begin position="24"/>
        <end position="65"/>
    </location>
</feature>
<dbReference type="PROSITE" id="PS50943">
    <property type="entry name" value="HTH_CROC1"/>
    <property type="match status" value="1"/>
</dbReference>
<evidence type="ECO:0000259" key="1">
    <source>
        <dbReference type="PROSITE" id="PS50943"/>
    </source>
</evidence>
<dbReference type="Pfam" id="PF01381">
    <property type="entry name" value="HTH_3"/>
    <property type="match status" value="1"/>
</dbReference>